<sequence>MSIIIKLAIAILNGIFFFMKLLPVQKKITYISRQSNKTPIDFELVKEDIKKQAPEYKHVILAKRIPNHMMGKIKYAFHVFVQMYHIATSEAVLLDTYCIPISILKQRQSLVVIQMWHALGAFKKFAYSILDQKEGSSSRIAQLMKMHYHYSYVLTSSHTALPFFAEAFNVEKEKMVVLPLPRTDLLIKEGEGVIERIEEAYPQLQDHDKKVIVYAPTFRKSDDHLRDAILSLINEIDHSKYHLVLKLHPLIERTFDDQRIIVDHKFSTQEFFHRADIIVTDYSAALFEACMMNKPIYFYDFDYDTYMRNRSFYLDYKTDMPGPLCETSESLMNAIEMNTCDLKRVEAFRKEMVAPCKESYTRDFTSFLLKQLSRD</sequence>
<dbReference type="GO" id="GO:0019350">
    <property type="term" value="P:teichoic acid biosynthetic process"/>
    <property type="evidence" value="ECO:0007669"/>
    <property type="project" value="UniProtKB-KW"/>
</dbReference>
<dbReference type="PANTHER" id="PTHR37316">
    <property type="entry name" value="TEICHOIC ACID GLYCEROL-PHOSPHATE PRIMASE"/>
    <property type="match status" value="1"/>
</dbReference>
<dbReference type="Proteomes" id="UP000051841">
    <property type="component" value="Unassembled WGS sequence"/>
</dbReference>
<evidence type="ECO:0000256" key="6">
    <source>
        <dbReference type="ARBA" id="ARBA00023136"/>
    </source>
</evidence>
<proteinExistence type="inferred from homology"/>
<keyword evidence="5" id="KW-0777">Teichoic acid biosynthesis</keyword>
<keyword evidence="3" id="KW-1003">Cell membrane</keyword>
<keyword evidence="4" id="KW-0808">Transferase</keyword>
<dbReference type="Pfam" id="PF04464">
    <property type="entry name" value="Glyphos_transf"/>
    <property type="match status" value="1"/>
</dbReference>
<organism evidence="7 8">
    <name type="scientific">Kandleria vitulina DSM 20405</name>
    <dbReference type="NCBI Taxonomy" id="1410657"/>
    <lineage>
        <taxon>Bacteria</taxon>
        <taxon>Bacillati</taxon>
        <taxon>Bacillota</taxon>
        <taxon>Erysipelotrichia</taxon>
        <taxon>Erysipelotrichales</taxon>
        <taxon>Coprobacillaceae</taxon>
        <taxon>Kandleria</taxon>
    </lineage>
</organism>
<gene>
    <name evidence="7" type="ORF">IV49_GL000382</name>
</gene>
<dbReference type="SUPFAM" id="SSF53756">
    <property type="entry name" value="UDP-Glycosyltransferase/glycogen phosphorylase"/>
    <property type="match status" value="1"/>
</dbReference>
<dbReference type="PANTHER" id="PTHR37316:SF2">
    <property type="entry name" value="TEICHOIC ACID RIBITOL-PHOSPHATE POLYMERASE TARK"/>
    <property type="match status" value="1"/>
</dbReference>
<dbReference type="Gene3D" id="3.40.50.11820">
    <property type="match status" value="1"/>
</dbReference>
<dbReference type="AlphaFoldDB" id="A0A0R2HB00"/>
<dbReference type="PATRIC" id="fig|1410657.5.peg.407"/>
<dbReference type="InterPro" id="IPR051612">
    <property type="entry name" value="Teichoic_Acid_Biosynth"/>
</dbReference>
<reference evidence="7 8" key="1">
    <citation type="journal article" date="2015" name="Genome Announc.">
        <title>Expanding the biotechnology potential of lactobacilli through comparative genomics of 213 strains and associated genera.</title>
        <authorList>
            <person name="Sun Z."/>
            <person name="Harris H.M."/>
            <person name="McCann A."/>
            <person name="Guo C."/>
            <person name="Argimon S."/>
            <person name="Zhang W."/>
            <person name="Yang X."/>
            <person name="Jeffery I.B."/>
            <person name="Cooney J.C."/>
            <person name="Kagawa T.F."/>
            <person name="Liu W."/>
            <person name="Song Y."/>
            <person name="Salvetti E."/>
            <person name="Wrobel A."/>
            <person name="Rasinkangas P."/>
            <person name="Parkhill J."/>
            <person name="Rea M.C."/>
            <person name="O'Sullivan O."/>
            <person name="Ritari J."/>
            <person name="Douillard F.P."/>
            <person name="Paul Ross R."/>
            <person name="Yang R."/>
            <person name="Briner A.E."/>
            <person name="Felis G.E."/>
            <person name="de Vos W.M."/>
            <person name="Barrangou R."/>
            <person name="Klaenhammer T.R."/>
            <person name="Caufield P.W."/>
            <person name="Cui Y."/>
            <person name="Zhang H."/>
            <person name="O'Toole P.W."/>
        </authorList>
    </citation>
    <scope>NUCLEOTIDE SEQUENCE [LARGE SCALE GENOMIC DNA]</scope>
    <source>
        <strain evidence="7 8">DSM 20405</strain>
    </source>
</reference>
<dbReference type="EMBL" id="JQBL01000013">
    <property type="protein sequence ID" value="KRN50144.1"/>
    <property type="molecule type" value="Genomic_DNA"/>
</dbReference>
<dbReference type="Gene3D" id="3.40.50.12580">
    <property type="match status" value="1"/>
</dbReference>
<protein>
    <submittedName>
        <fullName evidence="7">Uncharacterized protein</fullName>
    </submittedName>
</protein>
<evidence type="ECO:0000313" key="7">
    <source>
        <dbReference type="EMBL" id="KRN50144.1"/>
    </source>
</evidence>
<keyword evidence="6" id="KW-0472">Membrane</keyword>
<dbReference type="InterPro" id="IPR007554">
    <property type="entry name" value="Glycerophosphate_synth"/>
</dbReference>
<evidence type="ECO:0000256" key="3">
    <source>
        <dbReference type="ARBA" id="ARBA00022475"/>
    </source>
</evidence>
<comment type="similarity">
    <text evidence="2">Belongs to the CDP-glycerol glycerophosphotransferase family.</text>
</comment>
<comment type="subcellular location">
    <subcellularLocation>
        <location evidence="1">Cell membrane</location>
        <topology evidence="1">Peripheral membrane protein</topology>
    </subcellularLocation>
</comment>
<dbReference type="RefSeq" id="WP_031589249.1">
    <property type="nucleotide sequence ID" value="NZ_JNKN01000015.1"/>
</dbReference>
<comment type="caution">
    <text evidence="7">The sequence shown here is derived from an EMBL/GenBank/DDBJ whole genome shotgun (WGS) entry which is preliminary data.</text>
</comment>
<dbReference type="InterPro" id="IPR043149">
    <property type="entry name" value="TagF_N"/>
</dbReference>
<dbReference type="InterPro" id="IPR043148">
    <property type="entry name" value="TagF_C"/>
</dbReference>
<evidence type="ECO:0000256" key="2">
    <source>
        <dbReference type="ARBA" id="ARBA00010488"/>
    </source>
</evidence>
<dbReference type="GO" id="GO:0047355">
    <property type="term" value="F:CDP-glycerol glycerophosphotransferase activity"/>
    <property type="evidence" value="ECO:0007669"/>
    <property type="project" value="InterPro"/>
</dbReference>
<name>A0A0R2HB00_9FIRM</name>
<evidence type="ECO:0000256" key="5">
    <source>
        <dbReference type="ARBA" id="ARBA00022944"/>
    </source>
</evidence>
<evidence type="ECO:0000256" key="4">
    <source>
        <dbReference type="ARBA" id="ARBA00022679"/>
    </source>
</evidence>
<accession>A0A0R2HB00</accession>
<keyword evidence="8" id="KW-1185">Reference proteome</keyword>
<evidence type="ECO:0000256" key="1">
    <source>
        <dbReference type="ARBA" id="ARBA00004202"/>
    </source>
</evidence>
<evidence type="ECO:0000313" key="8">
    <source>
        <dbReference type="Proteomes" id="UP000051841"/>
    </source>
</evidence>
<dbReference type="GO" id="GO:0005886">
    <property type="term" value="C:plasma membrane"/>
    <property type="evidence" value="ECO:0007669"/>
    <property type="project" value="UniProtKB-SubCell"/>
</dbReference>